<feature type="domain" description="Retrotransposon gag" evidence="2">
    <location>
        <begin position="96"/>
        <end position="187"/>
    </location>
</feature>
<proteinExistence type="predicted"/>
<dbReference type="PANTHER" id="PTHR34482:SF36">
    <property type="entry name" value="RETROTRANSPOSON GAG DOMAIN-CONTAINING PROTEIN"/>
    <property type="match status" value="1"/>
</dbReference>
<dbReference type="KEGG" id="ghi:107952250"/>
<gene>
    <name evidence="4" type="primary">LOC107952250</name>
</gene>
<reference evidence="3" key="1">
    <citation type="journal article" date="2020" name="Nat. Genet.">
        <title>Genomic diversifications of five Gossypium allopolyploid species and their impact on cotton improvement.</title>
        <authorList>
            <person name="Chen Z.J."/>
            <person name="Sreedasyam A."/>
            <person name="Ando A."/>
            <person name="Song Q."/>
            <person name="De Santiago L.M."/>
            <person name="Hulse-Kemp A.M."/>
            <person name="Ding M."/>
            <person name="Ye W."/>
            <person name="Kirkbride R.C."/>
            <person name="Jenkins J."/>
            <person name="Plott C."/>
            <person name="Lovell J."/>
            <person name="Lin Y.M."/>
            <person name="Vaughn R."/>
            <person name="Liu B."/>
            <person name="Simpson S."/>
            <person name="Scheffler B.E."/>
            <person name="Wen L."/>
            <person name="Saski C.A."/>
            <person name="Grover C.E."/>
            <person name="Hu G."/>
            <person name="Conover J.L."/>
            <person name="Carlson J.W."/>
            <person name="Shu S."/>
            <person name="Boston L.B."/>
            <person name="Williams M."/>
            <person name="Peterson D.G."/>
            <person name="McGee K."/>
            <person name="Jones D.C."/>
            <person name="Wendel J.F."/>
            <person name="Stelly D.M."/>
            <person name="Grimwood J."/>
            <person name="Schmutz J."/>
        </authorList>
    </citation>
    <scope>NUCLEOTIDE SEQUENCE [LARGE SCALE GENOMIC DNA]</scope>
    <source>
        <strain evidence="3">cv. TM-1</strain>
    </source>
</reference>
<dbReference type="GeneID" id="107952250"/>
<dbReference type="Proteomes" id="UP000818029">
    <property type="component" value="Chromosome A02"/>
</dbReference>
<evidence type="ECO:0000259" key="2">
    <source>
        <dbReference type="Pfam" id="PF03732"/>
    </source>
</evidence>
<feature type="region of interest" description="Disordered" evidence="1">
    <location>
        <begin position="198"/>
        <end position="239"/>
    </location>
</feature>
<reference evidence="4" key="2">
    <citation type="submission" date="2025-08" db="UniProtKB">
        <authorList>
            <consortium name="RefSeq"/>
        </authorList>
    </citation>
    <scope>IDENTIFICATION</scope>
</reference>
<dbReference type="AlphaFoldDB" id="A0A1U8NVJ6"/>
<sequence>MSETSVSPTTEAESQDRMVGNDALPQAMLGILERVAGPNTRSRGLESVTEPLRCNGAKLFRGVTGVALNVVEYWMEAIERIMDDLDCTPEQILKGAVSLLRNEAYQWWLTVKEGTQLNHLSWEFFKSSFQEKYVEASYIDARRREFLNLTEGDRSVAKYEAEFLRLSRYARAMVASEYERCIHFEDGLGDSLRAKIAKKAKRTERHNRDHERGKRRRDSEPLSSVPKLKKKARTDGLVRVGARVAPTGLQPCRDYGRHHQSECWRRTEACLRVQQPSRGRAQAKGGNGIGHEQRAPGRGAGQTKARQPALVYAAHR</sequence>
<evidence type="ECO:0000313" key="3">
    <source>
        <dbReference type="Proteomes" id="UP000818029"/>
    </source>
</evidence>
<evidence type="ECO:0000256" key="1">
    <source>
        <dbReference type="SAM" id="MobiDB-lite"/>
    </source>
</evidence>
<evidence type="ECO:0000313" key="4">
    <source>
        <dbReference type="RefSeq" id="XP_016743006.1"/>
    </source>
</evidence>
<feature type="compositionally biased region" description="Basic and acidic residues" evidence="1">
    <location>
        <begin position="206"/>
        <end position="220"/>
    </location>
</feature>
<name>A0A1U8NVJ6_GOSHI</name>
<dbReference type="InterPro" id="IPR005162">
    <property type="entry name" value="Retrotrans_gag_dom"/>
</dbReference>
<dbReference type="RefSeq" id="XP_016743006.1">
    <property type="nucleotide sequence ID" value="XM_016887517.1"/>
</dbReference>
<organism evidence="3 4">
    <name type="scientific">Gossypium hirsutum</name>
    <name type="common">Upland cotton</name>
    <name type="synonym">Gossypium mexicanum</name>
    <dbReference type="NCBI Taxonomy" id="3635"/>
    <lineage>
        <taxon>Eukaryota</taxon>
        <taxon>Viridiplantae</taxon>
        <taxon>Streptophyta</taxon>
        <taxon>Embryophyta</taxon>
        <taxon>Tracheophyta</taxon>
        <taxon>Spermatophyta</taxon>
        <taxon>Magnoliopsida</taxon>
        <taxon>eudicotyledons</taxon>
        <taxon>Gunneridae</taxon>
        <taxon>Pentapetalae</taxon>
        <taxon>rosids</taxon>
        <taxon>malvids</taxon>
        <taxon>Malvales</taxon>
        <taxon>Malvaceae</taxon>
        <taxon>Malvoideae</taxon>
        <taxon>Gossypium</taxon>
    </lineage>
</organism>
<dbReference type="PANTHER" id="PTHR34482">
    <property type="entry name" value="DNA DAMAGE-INDUCIBLE PROTEIN 1-LIKE"/>
    <property type="match status" value="1"/>
</dbReference>
<dbReference type="Pfam" id="PF03732">
    <property type="entry name" value="Retrotrans_gag"/>
    <property type="match status" value="1"/>
</dbReference>
<accession>A0A1U8NVJ6</accession>
<feature type="region of interest" description="Disordered" evidence="1">
    <location>
        <begin position="275"/>
        <end position="316"/>
    </location>
</feature>
<dbReference type="PaxDb" id="3635-A0A1U8NVJ6"/>
<keyword evidence="3" id="KW-1185">Reference proteome</keyword>
<protein>
    <recommendedName>
        <fullName evidence="2">Retrotransposon gag domain-containing protein</fullName>
    </recommendedName>
</protein>